<dbReference type="AlphaFoldDB" id="A0A5J4XA94"/>
<evidence type="ECO:0000313" key="1">
    <source>
        <dbReference type="EMBL" id="KAA6403822.1"/>
    </source>
</evidence>
<reference evidence="1 2" key="1">
    <citation type="submission" date="2019-03" db="EMBL/GenBank/DDBJ databases">
        <title>Single cell metagenomics reveals metabolic interactions within the superorganism composed of flagellate Streblomastix strix and complex community of Bacteroidetes bacteria on its surface.</title>
        <authorList>
            <person name="Treitli S.C."/>
            <person name="Kolisko M."/>
            <person name="Husnik F."/>
            <person name="Keeling P."/>
            <person name="Hampl V."/>
        </authorList>
    </citation>
    <scope>NUCLEOTIDE SEQUENCE [LARGE SCALE GENOMIC DNA]</scope>
    <source>
        <strain evidence="1">ST1C</strain>
    </source>
</reference>
<organism evidence="1 2">
    <name type="scientific">Streblomastix strix</name>
    <dbReference type="NCBI Taxonomy" id="222440"/>
    <lineage>
        <taxon>Eukaryota</taxon>
        <taxon>Metamonada</taxon>
        <taxon>Preaxostyla</taxon>
        <taxon>Oxymonadida</taxon>
        <taxon>Streblomastigidae</taxon>
        <taxon>Streblomastix</taxon>
    </lineage>
</organism>
<protein>
    <submittedName>
        <fullName evidence="1">Uncharacterized protein</fullName>
    </submittedName>
</protein>
<evidence type="ECO:0000313" key="2">
    <source>
        <dbReference type="Proteomes" id="UP000324800"/>
    </source>
</evidence>
<gene>
    <name evidence="1" type="ORF">EZS28_000657</name>
</gene>
<name>A0A5J4XA94_9EUKA</name>
<dbReference type="EMBL" id="SNRW01000056">
    <property type="protein sequence ID" value="KAA6403822.1"/>
    <property type="molecule type" value="Genomic_DNA"/>
</dbReference>
<comment type="caution">
    <text evidence="1">The sequence shown here is derived from an EMBL/GenBank/DDBJ whole genome shotgun (WGS) entry which is preliminary data.</text>
</comment>
<dbReference type="OrthoDB" id="5988713at2759"/>
<accession>A0A5J4XA94</accession>
<sequence length="252" mass="29732">MIDPIAIARDLIKILNPERIRYKPYKTTALSKYRSIDEENSSKVIIYRIQLPDENHAQNYALTILYNRESINEFLKYVISTIMMTYGQLLAHNREVEYKATQYYITYRLQTELQKVNGRNYPILIPTVVVSTIKAKNYIKTISYNQSEDIFVEKYLDQVFSEAIQVRGDNKFSDEVPQRYEVPIIRFYCLKSAVMLIVMNFKSNKYEIIERPGPKSCSIHIIVKSTENFIHLKFIDAKNYISADMDHRQQNQ</sequence>
<proteinExistence type="predicted"/>
<dbReference type="Proteomes" id="UP000324800">
    <property type="component" value="Unassembled WGS sequence"/>
</dbReference>